<dbReference type="InterPro" id="IPR036869">
    <property type="entry name" value="J_dom_sf"/>
</dbReference>
<name>A0A812QQ06_SYMPI</name>
<dbReference type="PROSITE" id="PS50076">
    <property type="entry name" value="DNAJ_2"/>
    <property type="match status" value="1"/>
</dbReference>
<feature type="domain" description="J" evidence="2">
    <location>
        <begin position="831"/>
        <end position="886"/>
    </location>
</feature>
<dbReference type="EMBL" id="CAJNIZ010017446">
    <property type="protein sequence ID" value="CAE7398357.1"/>
    <property type="molecule type" value="Genomic_DNA"/>
</dbReference>
<sequence length="1347" mass="145208">MQVLAARQWRTWGGPGGDVANAGPASLYPVVKPGDIIYLRAYNGNLLGIRDFHVGAHSREKASGQAFKVEKRSVGDVYHGDRIFLTNTNGFKLEVNGDEVSARGSHMGPKQEFVIERSGAIPKPIAAGDTIFLRAHTGKHIDVVGHNVQARFTRQEEPYRHTELQLSRSGKPQPQSKTLKLHLSISPDGRKLLFVDKNCRFRGQQAGFQGWKAPLDLLEHMHGRTLTLKLVSLGAAAPWFLRYALTTGQSDMPAQVEAFPALHTLAFVMGRKADVPADVAEAGEDAREARETAIPPSQGTVAPPPQKATSLSLAAAIPKRAGSAATAPTTAPLTPPTRSELQDQGASTLPPPSSSSGVTDPSAPVGQSRSAEMQSETTGKVSVKAAPPRKFATARPDLDRLDESTEANRAANREGLQDSSSSSQASASASKALDNSAFTRVNAEPQAPTPSSSGIRSFQPIAPVAGVSAPPVSVPLRTAGLGKPTRFEDVQKITVLAPSPAKAKALATGAKEAARQTGAEASESCDEGTPRTPTALAVPTRNKEQLGALQCGGCTRDPVRSSWQEGLGGAVAVPVLPASWTTDLPESGIDPGPIASWLEGRLSWTGCYCRIIDGLRRYTLEEGERPTRVAEDAAADMGWQARKILAEHIGLHAPSSLLAFLAGGTPSMLAEAKTLEGLLPRGSKEKPAQALTNAYQWFIGGLGLGPEGLREGGGRLQMALAFRRLQLRAHPVQHGSQRKLLEASISLETLRAAGVAQRGGRMARCDDVGRELTDHELLLLIEIQSQRDDRELEAQGFLDPPRSKRLFAYARSLEVIRKDLKGIQKSLSLDNARQVLGLSHSASTEQLTKAYRKKALQLHPDRCGEASTEAFQSLQDAYQLLLSHADRIARASEVDVVPKIGPNETVVPGVEFKLPKESGADDLAFKADIALKHAQTFLDMQLLTNKPSARPARAHSAPSKRTLDAVLEESDEGDDEDDATDEPDEGRGRAGEADENQGIWRTSSRHGRSNLLLYCAGQVRDTGRSAAEVGNSAVATQSQVMPLIQAVKELMQTMPDELFGDVIREANKCLSQITSACALGHQASQQGIGASNKAMQYNDSNAFWEPQGESGRPKGREVMDEATQAALNCAAAVMALHDGFEASHRLAALLTHALNMRAKNGESDPPPIKERLPKEEDLTDAEKRRRLLRIASDIYASNLEMLQWQRELRDAVRCRPNLLDPVSVWEKEALFSMASEVLEGLKQRLAECDPSDGFEPVEAILSVTLAAASLRRVASPPSIEARLLRLAALIHATALVKLLEEFFSFCLADLGNRCFEPRDVNLMKRRCDQAVGDLKFLQVDGSVQYTG</sequence>
<dbReference type="SUPFAM" id="SSF46565">
    <property type="entry name" value="Chaperone J-domain"/>
    <property type="match status" value="1"/>
</dbReference>
<feature type="region of interest" description="Disordered" evidence="1">
    <location>
        <begin position="1158"/>
        <end position="1177"/>
    </location>
</feature>
<feature type="compositionally biased region" description="Basic and acidic residues" evidence="1">
    <location>
        <begin position="1159"/>
        <end position="1177"/>
    </location>
</feature>
<dbReference type="OrthoDB" id="413400at2759"/>
<evidence type="ECO:0000256" key="1">
    <source>
        <dbReference type="SAM" id="MobiDB-lite"/>
    </source>
</evidence>
<protein>
    <submittedName>
        <fullName evidence="3">DnaJ1 protein</fullName>
    </submittedName>
</protein>
<dbReference type="SMART" id="SM00271">
    <property type="entry name" value="DnaJ"/>
    <property type="match status" value="1"/>
</dbReference>
<gene>
    <name evidence="3" type="primary">dnaJ1</name>
    <name evidence="3" type="ORF">SPIL2461_LOCUS9810</name>
</gene>
<evidence type="ECO:0000259" key="2">
    <source>
        <dbReference type="PROSITE" id="PS50076"/>
    </source>
</evidence>
<dbReference type="InterPro" id="IPR050817">
    <property type="entry name" value="DjlA_DnaK_co-chaperone"/>
</dbReference>
<dbReference type="Proteomes" id="UP000649617">
    <property type="component" value="Unassembled WGS sequence"/>
</dbReference>
<reference evidence="3" key="1">
    <citation type="submission" date="2021-02" db="EMBL/GenBank/DDBJ databases">
        <authorList>
            <person name="Dougan E. K."/>
            <person name="Rhodes N."/>
            <person name="Thang M."/>
            <person name="Chan C."/>
        </authorList>
    </citation>
    <scope>NUCLEOTIDE SEQUENCE</scope>
</reference>
<proteinExistence type="predicted"/>
<feature type="compositionally biased region" description="Polar residues" evidence="1">
    <location>
        <begin position="354"/>
        <end position="380"/>
    </location>
</feature>
<keyword evidence="4" id="KW-1185">Reference proteome</keyword>
<dbReference type="CDD" id="cd06257">
    <property type="entry name" value="DnaJ"/>
    <property type="match status" value="1"/>
</dbReference>
<dbReference type="Pfam" id="PF00226">
    <property type="entry name" value="DnaJ"/>
    <property type="match status" value="1"/>
</dbReference>
<evidence type="ECO:0000313" key="4">
    <source>
        <dbReference type="Proteomes" id="UP000649617"/>
    </source>
</evidence>
<evidence type="ECO:0000313" key="3">
    <source>
        <dbReference type="EMBL" id="CAE7398357.1"/>
    </source>
</evidence>
<feature type="region of interest" description="Disordered" evidence="1">
    <location>
        <begin position="280"/>
        <end position="433"/>
    </location>
</feature>
<feature type="region of interest" description="Disordered" evidence="1">
    <location>
        <begin position="967"/>
        <end position="1002"/>
    </location>
</feature>
<feature type="compositionally biased region" description="Low complexity" evidence="1">
    <location>
        <begin position="419"/>
        <end position="432"/>
    </location>
</feature>
<feature type="compositionally biased region" description="Acidic residues" evidence="1">
    <location>
        <begin position="967"/>
        <end position="984"/>
    </location>
</feature>
<organism evidence="3 4">
    <name type="scientific">Symbiodinium pilosum</name>
    <name type="common">Dinoflagellate</name>
    <dbReference type="NCBI Taxonomy" id="2952"/>
    <lineage>
        <taxon>Eukaryota</taxon>
        <taxon>Sar</taxon>
        <taxon>Alveolata</taxon>
        <taxon>Dinophyceae</taxon>
        <taxon>Suessiales</taxon>
        <taxon>Symbiodiniaceae</taxon>
        <taxon>Symbiodinium</taxon>
    </lineage>
</organism>
<dbReference type="Gene3D" id="1.10.287.110">
    <property type="entry name" value="DnaJ domain"/>
    <property type="match status" value="1"/>
</dbReference>
<accession>A0A812QQ06</accession>
<dbReference type="InterPro" id="IPR001623">
    <property type="entry name" value="DnaJ_domain"/>
</dbReference>
<comment type="caution">
    <text evidence="3">The sequence shown here is derived from an EMBL/GenBank/DDBJ whole genome shotgun (WGS) entry which is preliminary data.</text>
</comment>
<dbReference type="PANTHER" id="PTHR24074">
    <property type="entry name" value="CO-CHAPERONE PROTEIN DJLA"/>
    <property type="match status" value="1"/>
</dbReference>